<accession>A0A317EBK9</accession>
<evidence type="ECO:0000256" key="3">
    <source>
        <dbReference type="ARBA" id="ARBA00022475"/>
    </source>
</evidence>
<keyword evidence="6 7" id="KW-0472">Membrane</keyword>
<dbReference type="EMBL" id="QGLF01000001">
    <property type="protein sequence ID" value="PWR23520.1"/>
    <property type="molecule type" value="Genomic_DNA"/>
</dbReference>
<dbReference type="Proteomes" id="UP000246077">
    <property type="component" value="Unassembled WGS sequence"/>
</dbReference>
<organism evidence="8 9">
    <name type="scientific">Zavarzinia compransoris</name>
    <dbReference type="NCBI Taxonomy" id="1264899"/>
    <lineage>
        <taxon>Bacteria</taxon>
        <taxon>Pseudomonadati</taxon>
        <taxon>Pseudomonadota</taxon>
        <taxon>Alphaproteobacteria</taxon>
        <taxon>Rhodospirillales</taxon>
        <taxon>Zavarziniaceae</taxon>
        <taxon>Zavarzinia</taxon>
    </lineage>
</organism>
<evidence type="ECO:0000256" key="6">
    <source>
        <dbReference type="ARBA" id="ARBA00023136"/>
    </source>
</evidence>
<dbReference type="InterPro" id="IPR007140">
    <property type="entry name" value="DUF350"/>
</dbReference>
<keyword evidence="4 7" id="KW-0812">Transmembrane</keyword>
<comment type="caution">
    <text evidence="8">The sequence shown here is derived from an EMBL/GenBank/DDBJ whole genome shotgun (WGS) entry which is preliminary data.</text>
</comment>
<keyword evidence="9" id="KW-1185">Reference proteome</keyword>
<keyword evidence="5 7" id="KW-1133">Transmembrane helix</keyword>
<evidence type="ECO:0000256" key="4">
    <source>
        <dbReference type="ARBA" id="ARBA00022692"/>
    </source>
</evidence>
<reference evidence="9" key="1">
    <citation type="submission" date="2018-05" db="EMBL/GenBank/DDBJ databases">
        <title>Zavarzinia sp. HR-AS.</title>
        <authorList>
            <person name="Lee Y."/>
            <person name="Jeon C.O."/>
        </authorList>
    </citation>
    <scope>NUCLEOTIDE SEQUENCE [LARGE SCALE GENOMIC DNA]</scope>
    <source>
        <strain evidence="9">DSM 1231</strain>
    </source>
</reference>
<evidence type="ECO:0000313" key="9">
    <source>
        <dbReference type="Proteomes" id="UP000246077"/>
    </source>
</evidence>
<comment type="subcellular location">
    <subcellularLocation>
        <location evidence="1">Cell membrane</location>
        <topology evidence="1">Multi-pass membrane protein</topology>
    </subcellularLocation>
</comment>
<keyword evidence="3" id="KW-1003">Cell membrane</keyword>
<protein>
    <submittedName>
        <fullName evidence="8">DUF350 domain-containing protein</fullName>
    </submittedName>
</protein>
<sequence length="75" mass="8004">MEFIELIQAKYVVGAIAYSALGTVILVLAFVILDLLTPKVSVWRELVEKQNLAFAVFLGAVAIGISIIISAAIQG</sequence>
<dbReference type="OrthoDB" id="7580937at2"/>
<dbReference type="AlphaFoldDB" id="A0A317EBK9"/>
<feature type="transmembrane region" description="Helical" evidence="7">
    <location>
        <begin position="12"/>
        <end position="32"/>
    </location>
</feature>
<comment type="similarity">
    <text evidence="2">Belongs to the UPF0719 family.</text>
</comment>
<feature type="transmembrane region" description="Helical" evidence="7">
    <location>
        <begin position="52"/>
        <end position="73"/>
    </location>
</feature>
<name>A0A317EBK9_9PROT</name>
<dbReference type="Pfam" id="PF03994">
    <property type="entry name" value="DUF350"/>
    <property type="match status" value="1"/>
</dbReference>
<dbReference type="RefSeq" id="WP_109919553.1">
    <property type="nucleotide sequence ID" value="NZ_QGLF01000001.1"/>
</dbReference>
<gene>
    <name evidence="8" type="ORF">DKG75_02810</name>
</gene>
<evidence type="ECO:0000256" key="5">
    <source>
        <dbReference type="ARBA" id="ARBA00022989"/>
    </source>
</evidence>
<evidence type="ECO:0000256" key="1">
    <source>
        <dbReference type="ARBA" id="ARBA00004651"/>
    </source>
</evidence>
<evidence type="ECO:0000256" key="2">
    <source>
        <dbReference type="ARBA" id="ARBA00005779"/>
    </source>
</evidence>
<proteinExistence type="inferred from homology"/>
<dbReference type="GO" id="GO:0005886">
    <property type="term" value="C:plasma membrane"/>
    <property type="evidence" value="ECO:0007669"/>
    <property type="project" value="UniProtKB-SubCell"/>
</dbReference>
<evidence type="ECO:0000256" key="7">
    <source>
        <dbReference type="SAM" id="Phobius"/>
    </source>
</evidence>
<evidence type="ECO:0000313" key="8">
    <source>
        <dbReference type="EMBL" id="PWR23520.1"/>
    </source>
</evidence>